<feature type="chain" id="PRO_5013574094" evidence="1">
    <location>
        <begin position="18"/>
        <end position="62"/>
    </location>
</feature>
<gene>
    <name evidence="2" type="ORF">TELCIR_22008</name>
</gene>
<organism evidence="2 3">
    <name type="scientific">Teladorsagia circumcincta</name>
    <name type="common">Brown stomach worm</name>
    <name type="synonym">Ostertagia circumcincta</name>
    <dbReference type="NCBI Taxonomy" id="45464"/>
    <lineage>
        <taxon>Eukaryota</taxon>
        <taxon>Metazoa</taxon>
        <taxon>Ecdysozoa</taxon>
        <taxon>Nematoda</taxon>
        <taxon>Chromadorea</taxon>
        <taxon>Rhabditida</taxon>
        <taxon>Rhabditina</taxon>
        <taxon>Rhabditomorpha</taxon>
        <taxon>Strongyloidea</taxon>
        <taxon>Trichostrongylidae</taxon>
        <taxon>Teladorsagia</taxon>
    </lineage>
</organism>
<evidence type="ECO:0000313" key="2">
    <source>
        <dbReference type="EMBL" id="PIO56592.1"/>
    </source>
</evidence>
<name>A0A2G9TGE5_TELCI</name>
<accession>A0A2G9TGE5</accession>
<sequence length="62" mass="7353">MKLFIVLLAIFIVISEASVGRWPSYSGDTVDHQESPEFRRVPRFRRWQCTKFCDEKGCHFKC</sequence>
<reference evidence="2 3" key="1">
    <citation type="submission" date="2015-09" db="EMBL/GenBank/DDBJ databases">
        <title>Draft genome of the parasitic nematode Teladorsagia circumcincta isolate WARC Sus (inbred).</title>
        <authorList>
            <person name="Mitreva M."/>
        </authorList>
    </citation>
    <scope>NUCLEOTIDE SEQUENCE [LARGE SCALE GENOMIC DNA]</scope>
    <source>
        <strain evidence="2 3">S</strain>
    </source>
</reference>
<keyword evidence="3" id="KW-1185">Reference proteome</keyword>
<protein>
    <submittedName>
        <fullName evidence="2">Uncharacterized protein</fullName>
    </submittedName>
</protein>
<dbReference type="AlphaFoldDB" id="A0A2G9TGE5"/>
<evidence type="ECO:0000313" key="3">
    <source>
        <dbReference type="Proteomes" id="UP000230423"/>
    </source>
</evidence>
<keyword evidence="1" id="KW-0732">Signal</keyword>
<dbReference type="EMBL" id="KZ374389">
    <property type="protein sequence ID" value="PIO56592.1"/>
    <property type="molecule type" value="Genomic_DNA"/>
</dbReference>
<evidence type="ECO:0000256" key="1">
    <source>
        <dbReference type="SAM" id="SignalP"/>
    </source>
</evidence>
<proteinExistence type="predicted"/>
<feature type="signal peptide" evidence="1">
    <location>
        <begin position="1"/>
        <end position="17"/>
    </location>
</feature>
<dbReference type="Proteomes" id="UP000230423">
    <property type="component" value="Unassembled WGS sequence"/>
</dbReference>